<dbReference type="PANTHER" id="PTHR46268">
    <property type="entry name" value="STRESS RESPONSE PROTEIN NHAX"/>
    <property type="match status" value="1"/>
</dbReference>
<gene>
    <name evidence="3" type="ORF">EDD29_2114</name>
</gene>
<dbReference type="OrthoDB" id="9816117at2"/>
<dbReference type="Proteomes" id="UP000272400">
    <property type="component" value="Unassembled WGS sequence"/>
</dbReference>
<dbReference type="CDD" id="cd00293">
    <property type="entry name" value="USP-like"/>
    <property type="match status" value="1"/>
</dbReference>
<reference evidence="3 4" key="1">
    <citation type="submission" date="2018-11" db="EMBL/GenBank/DDBJ databases">
        <title>Sequencing the genomes of 1000 actinobacteria strains.</title>
        <authorList>
            <person name="Klenk H.-P."/>
        </authorList>
    </citation>
    <scope>NUCLEOTIDE SEQUENCE [LARGE SCALE GENOMIC DNA]</scope>
    <source>
        <strain evidence="3 4">DSM 44254</strain>
    </source>
</reference>
<dbReference type="PRINTS" id="PR01438">
    <property type="entry name" value="UNVRSLSTRESS"/>
</dbReference>
<dbReference type="RefSeq" id="WP_123664186.1">
    <property type="nucleotide sequence ID" value="NZ_RJKE01000001.1"/>
</dbReference>
<dbReference type="EMBL" id="RJKE01000001">
    <property type="protein sequence ID" value="ROO84587.1"/>
    <property type="molecule type" value="Genomic_DNA"/>
</dbReference>
<protein>
    <submittedName>
        <fullName evidence="3">Nucleotide-binding universal stress UspA family protein</fullName>
    </submittedName>
</protein>
<comment type="caution">
    <text evidence="3">The sequence shown here is derived from an EMBL/GenBank/DDBJ whole genome shotgun (WGS) entry which is preliminary data.</text>
</comment>
<sequence>MSEILVGVDGSAPGDAAVAWAAHEARRRAAVLRLVHVGGPLGDDRTVENAAEVARTVGGHELDLETEFITGKPQDRLLERAGHADLVVLGTHGHGPVASLVVGSVALALAGSSPVPVVLVKDHDPERTGGPVVVGVAEAPSVVVLDAADQEAALRGGGLWLVHAWFEPPVESFGAPAPLPPIDPTPVVEALRERLTGELSPWLGRPDSRLKVAPGHPRDVLLAASGDAALVVVGRHEKPGRRIRALGATTHGLIRKAACPVMVVGDEEG</sequence>
<name>A0A3N1CTE4_9ACTN</name>
<dbReference type="Gene3D" id="3.40.50.620">
    <property type="entry name" value="HUPs"/>
    <property type="match status" value="2"/>
</dbReference>
<evidence type="ECO:0000313" key="4">
    <source>
        <dbReference type="Proteomes" id="UP000272400"/>
    </source>
</evidence>
<evidence type="ECO:0000256" key="1">
    <source>
        <dbReference type="ARBA" id="ARBA00008791"/>
    </source>
</evidence>
<organism evidence="3 4">
    <name type="scientific">Actinocorallia herbida</name>
    <dbReference type="NCBI Taxonomy" id="58109"/>
    <lineage>
        <taxon>Bacteria</taxon>
        <taxon>Bacillati</taxon>
        <taxon>Actinomycetota</taxon>
        <taxon>Actinomycetes</taxon>
        <taxon>Streptosporangiales</taxon>
        <taxon>Thermomonosporaceae</taxon>
        <taxon>Actinocorallia</taxon>
    </lineage>
</organism>
<dbReference type="InterPro" id="IPR006016">
    <property type="entry name" value="UspA"/>
</dbReference>
<dbReference type="InterPro" id="IPR006015">
    <property type="entry name" value="Universal_stress_UspA"/>
</dbReference>
<proteinExistence type="inferred from homology"/>
<dbReference type="Pfam" id="PF00582">
    <property type="entry name" value="Usp"/>
    <property type="match status" value="2"/>
</dbReference>
<dbReference type="SUPFAM" id="SSF52402">
    <property type="entry name" value="Adenine nucleotide alpha hydrolases-like"/>
    <property type="match status" value="2"/>
</dbReference>
<dbReference type="AlphaFoldDB" id="A0A3N1CTE4"/>
<comment type="similarity">
    <text evidence="1">Belongs to the universal stress protein A family.</text>
</comment>
<keyword evidence="4" id="KW-1185">Reference proteome</keyword>
<evidence type="ECO:0000313" key="3">
    <source>
        <dbReference type="EMBL" id="ROO84587.1"/>
    </source>
</evidence>
<feature type="domain" description="UspA" evidence="2">
    <location>
        <begin position="3"/>
        <end position="121"/>
    </location>
</feature>
<dbReference type="PANTHER" id="PTHR46268:SF6">
    <property type="entry name" value="UNIVERSAL STRESS PROTEIN UP12"/>
    <property type="match status" value="1"/>
</dbReference>
<evidence type="ECO:0000259" key="2">
    <source>
        <dbReference type="Pfam" id="PF00582"/>
    </source>
</evidence>
<feature type="domain" description="UspA" evidence="2">
    <location>
        <begin position="132"/>
        <end position="264"/>
    </location>
</feature>
<accession>A0A3N1CTE4</accession>
<dbReference type="InterPro" id="IPR014729">
    <property type="entry name" value="Rossmann-like_a/b/a_fold"/>
</dbReference>